<reference evidence="3 4" key="1">
    <citation type="journal article" date="2018" name="Sci. Data">
        <title>The draft genome sequence of cork oak.</title>
        <authorList>
            <person name="Ramos A.M."/>
            <person name="Usie A."/>
            <person name="Barbosa P."/>
            <person name="Barros P.M."/>
            <person name="Capote T."/>
            <person name="Chaves I."/>
            <person name="Simoes F."/>
            <person name="Abreu I."/>
            <person name="Carrasquinho I."/>
            <person name="Faro C."/>
            <person name="Guimaraes J.B."/>
            <person name="Mendonca D."/>
            <person name="Nobrega F."/>
            <person name="Rodrigues L."/>
            <person name="Saibo N.J.M."/>
            <person name="Varela M.C."/>
            <person name="Egas C."/>
            <person name="Matos J."/>
            <person name="Miguel C.M."/>
            <person name="Oliveira M.M."/>
            <person name="Ricardo C.P."/>
            <person name="Goncalves S."/>
        </authorList>
    </citation>
    <scope>NUCLEOTIDE SEQUENCE [LARGE SCALE GENOMIC DNA]</scope>
    <source>
        <strain evidence="4">cv. HL8</strain>
    </source>
</reference>
<accession>A0AAW0L235</accession>
<evidence type="ECO:0000256" key="1">
    <source>
        <dbReference type="ARBA" id="ARBA00022737"/>
    </source>
</evidence>
<dbReference type="PANTHER" id="PTHR24186:SF46">
    <property type="entry name" value="PROTEIN ACCELERATED CELL DEATH 6-LIKE"/>
    <property type="match status" value="1"/>
</dbReference>
<dbReference type="PANTHER" id="PTHR24186">
    <property type="entry name" value="PROTEIN PHOSPHATASE 1 REGULATORY SUBUNIT"/>
    <property type="match status" value="1"/>
</dbReference>
<feature type="non-terminal residue" evidence="3">
    <location>
        <position position="1"/>
    </location>
</feature>
<dbReference type="Gene3D" id="1.25.40.20">
    <property type="entry name" value="Ankyrin repeat-containing domain"/>
    <property type="match status" value="1"/>
</dbReference>
<protein>
    <submittedName>
        <fullName evidence="3">Protein accelerated cell death 6</fullName>
    </submittedName>
</protein>
<dbReference type="Pfam" id="PF12796">
    <property type="entry name" value="Ank_2"/>
    <property type="match status" value="1"/>
</dbReference>
<dbReference type="GO" id="GO:0005886">
    <property type="term" value="C:plasma membrane"/>
    <property type="evidence" value="ECO:0007669"/>
    <property type="project" value="TreeGrafter"/>
</dbReference>
<gene>
    <name evidence="3" type="primary">ACD6_18</name>
    <name evidence="3" type="ORF">CFP56_010063</name>
</gene>
<proteinExistence type="predicted"/>
<evidence type="ECO:0000256" key="2">
    <source>
        <dbReference type="ARBA" id="ARBA00023043"/>
    </source>
</evidence>
<dbReference type="InterPro" id="IPR002110">
    <property type="entry name" value="Ankyrin_rpt"/>
</dbReference>
<evidence type="ECO:0000313" key="3">
    <source>
        <dbReference type="EMBL" id="KAK7845033.1"/>
    </source>
</evidence>
<comment type="caution">
    <text evidence="3">The sequence shown here is derived from an EMBL/GenBank/DDBJ whole genome shotgun (WGS) entry which is preliminary data.</text>
</comment>
<dbReference type="InterPro" id="IPR036770">
    <property type="entry name" value="Ankyrin_rpt-contain_sf"/>
</dbReference>
<evidence type="ECO:0000313" key="4">
    <source>
        <dbReference type="Proteomes" id="UP000237347"/>
    </source>
</evidence>
<dbReference type="Proteomes" id="UP000237347">
    <property type="component" value="Unassembled WGS sequence"/>
</dbReference>
<organism evidence="3 4">
    <name type="scientific">Quercus suber</name>
    <name type="common">Cork oak</name>
    <dbReference type="NCBI Taxonomy" id="58331"/>
    <lineage>
        <taxon>Eukaryota</taxon>
        <taxon>Viridiplantae</taxon>
        <taxon>Streptophyta</taxon>
        <taxon>Embryophyta</taxon>
        <taxon>Tracheophyta</taxon>
        <taxon>Spermatophyta</taxon>
        <taxon>Magnoliopsida</taxon>
        <taxon>eudicotyledons</taxon>
        <taxon>Gunneridae</taxon>
        <taxon>Pentapetalae</taxon>
        <taxon>rosids</taxon>
        <taxon>fabids</taxon>
        <taxon>Fagales</taxon>
        <taxon>Fagaceae</taxon>
        <taxon>Quercus</taxon>
    </lineage>
</organism>
<keyword evidence="4" id="KW-1185">Reference proteome</keyword>
<dbReference type="EMBL" id="PKMF04000176">
    <property type="protein sequence ID" value="KAK7845033.1"/>
    <property type="molecule type" value="Genomic_DNA"/>
</dbReference>
<dbReference type="SUPFAM" id="SSF48403">
    <property type="entry name" value="Ankyrin repeat"/>
    <property type="match status" value="1"/>
</dbReference>
<dbReference type="AlphaFoldDB" id="A0AAW0L235"/>
<keyword evidence="2" id="KW-0040">ANK repeat</keyword>
<sequence>DIPVHISSKKRHIKAVEIFLEQQWHDPSKLLNSLGQNILHIATKHGKNMLVKNKLAKLRFEKLLNERDRNGHTTLHLASMNFHSNVVFLLSYGIGELT</sequence>
<name>A0AAW0L235_QUESU</name>
<keyword evidence="1" id="KW-0677">Repeat</keyword>